<keyword evidence="6" id="KW-1185">Reference proteome</keyword>
<evidence type="ECO:0000256" key="1">
    <source>
        <dbReference type="ARBA" id="ARBA00022771"/>
    </source>
</evidence>
<keyword evidence="1 3" id="KW-0479">Metal-binding</keyword>
<keyword evidence="1 3" id="KW-0863">Zinc-finger</keyword>
<dbReference type="Proteomes" id="UP000887159">
    <property type="component" value="Unassembled WGS sequence"/>
</dbReference>
<evidence type="ECO:0000313" key="6">
    <source>
        <dbReference type="Proteomes" id="UP000887159"/>
    </source>
</evidence>
<feature type="domain" description="RING-type" evidence="4">
    <location>
        <begin position="4"/>
        <end position="44"/>
    </location>
</feature>
<accession>A0A8X6V9R5</accession>
<sequence length="77" mass="9341">MDECFLCCSSLVHNRENVWTLDCEHEFHIYCLRAHSPRKCPLCQVRLSREDVEMLRMRSIRRRERAWYETDSGYESG</sequence>
<organism evidence="5 6">
    <name type="scientific">Trichonephila clavipes</name>
    <name type="common">Golden silk orbweaver</name>
    <name type="synonym">Nephila clavipes</name>
    <dbReference type="NCBI Taxonomy" id="2585209"/>
    <lineage>
        <taxon>Eukaryota</taxon>
        <taxon>Metazoa</taxon>
        <taxon>Ecdysozoa</taxon>
        <taxon>Arthropoda</taxon>
        <taxon>Chelicerata</taxon>
        <taxon>Arachnida</taxon>
        <taxon>Araneae</taxon>
        <taxon>Araneomorphae</taxon>
        <taxon>Entelegynae</taxon>
        <taxon>Araneoidea</taxon>
        <taxon>Nephilidae</taxon>
        <taxon>Trichonephila</taxon>
    </lineage>
</organism>
<dbReference type="AlphaFoldDB" id="A0A8X6V9R5"/>
<dbReference type="PROSITE" id="PS50089">
    <property type="entry name" value="ZF_RING_2"/>
    <property type="match status" value="1"/>
</dbReference>
<proteinExistence type="predicted"/>
<evidence type="ECO:0000313" key="5">
    <source>
        <dbReference type="EMBL" id="GFY04609.1"/>
    </source>
</evidence>
<protein>
    <recommendedName>
        <fullName evidence="4">RING-type domain-containing protein</fullName>
    </recommendedName>
</protein>
<keyword evidence="2" id="KW-0862">Zinc</keyword>
<evidence type="ECO:0000256" key="3">
    <source>
        <dbReference type="PROSITE-ProRule" id="PRU00175"/>
    </source>
</evidence>
<comment type="caution">
    <text evidence="5">The sequence shown here is derived from an EMBL/GenBank/DDBJ whole genome shotgun (WGS) entry which is preliminary data.</text>
</comment>
<dbReference type="InterPro" id="IPR001841">
    <property type="entry name" value="Znf_RING"/>
</dbReference>
<dbReference type="InterPro" id="IPR013083">
    <property type="entry name" value="Znf_RING/FYVE/PHD"/>
</dbReference>
<evidence type="ECO:0000259" key="4">
    <source>
        <dbReference type="PROSITE" id="PS50089"/>
    </source>
</evidence>
<dbReference type="Gene3D" id="3.30.40.10">
    <property type="entry name" value="Zinc/RING finger domain, C3HC4 (zinc finger)"/>
    <property type="match status" value="1"/>
</dbReference>
<reference evidence="5" key="1">
    <citation type="submission" date="2020-08" db="EMBL/GenBank/DDBJ databases">
        <title>Multicomponent nature underlies the extraordinary mechanical properties of spider dragline silk.</title>
        <authorList>
            <person name="Kono N."/>
            <person name="Nakamura H."/>
            <person name="Mori M."/>
            <person name="Yoshida Y."/>
            <person name="Ohtoshi R."/>
            <person name="Malay A.D."/>
            <person name="Moran D.A.P."/>
            <person name="Tomita M."/>
            <person name="Numata K."/>
            <person name="Arakawa K."/>
        </authorList>
    </citation>
    <scope>NUCLEOTIDE SEQUENCE</scope>
</reference>
<dbReference type="SUPFAM" id="SSF57850">
    <property type="entry name" value="RING/U-box"/>
    <property type="match status" value="1"/>
</dbReference>
<name>A0A8X6V9R5_TRICX</name>
<evidence type="ECO:0000256" key="2">
    <source>
        <dbReference type="ARBA" id="ARBA00022833"/>
    </source>
</evidence>
<gene>
    <name evidence="5" type="ORF">TNCV_4416921</name>
</gene>
<dbReference type="EMBL" id="BMAU01021244">
    <property type="protein sequence ID" value="GFY04609.1"/>
    <property type="molecule type" value="Genomic_DNA"/>
</dbReference>
<dbReference type="GO" id="GO:0008270">
    <property type="term" value="F:zinc ion binding"/>
    <property type="evidence" value="ECO:0007669"/>
    <property type="project" value="UniProtKB-KW"/>
</dbReference>